<sequence length="87" mass="9874">MGEFTSIFEAGTDGDRAEQAVLVRDRDRELGLDTTALHPLAERVRAAFDTAATADRIDQNTIVARPREYAWLYDDYLDDDWDDPPTL</sequence>
<accession>A0ABX8CW75</accession>
<organism evidence="1 2">
    <name type="scientific">Nocardia tengchongensis</name>
    <dbReference type="NCBI Taxonomy" id="2055889"/>
    <lineage>
        <taxon>Bacteria</taxon>
        <taxon>Bacillati</taxon>
        <taxon>Actinomycetota</taxon>
        <taxon>Actinomycetes</taxon>
        <taxon>Mycobacteriales</taxon>
        <taxon>Nocardiaceae</taxon>
        <taxon>Nocardia</taxon>
    </lineage>
</organism>
<dbReference type="Proteomes" id="UP000683310">
    <property type="component" value="Chromosome"/>
</dbReference>
<keyword evidence="2" id="KW-1185">Reference proteome</keyword>
<evidence type="ECO:0000313" key="2">
    <source>
        <dbReference type="Proteomes" id="UP000683310"/>
    </source>
</evidence>
<proteinExistence type="predicted"/>
<dbReference type="RefSeq" id="WP_213560225.1">
    <property type="nucleotide sequence ID" value="NZ_JBHZDI010000283.1"/>
</dbReference>
<gene>
    <name evidence="1" type="ORF">KHQ06_16120</name>
</gene>
<reference evidence="1 2" key="1">
    <citation type="submission" date="2021-04" db="EMBL/GenBank/DDBJ databases">
        <title>Nocardia tengchongensis.</title>
        <authorList>
            <person name="Zhuang k."/>
            <person name="Ran Y."/>
            <person name="Li W."/>
        </authorList>
    </citation>
    <scope>NUCLEOTIDE SEQUENCE [LARGE SCALE GENOMIC DNA]</scope>
    <source>
        <strain evidence="1 2">CFH S0057</strain>
    </source>
</reference>
<dbReference type="EMBL" id="CP074371">
    <property type="protein sequence ID" value="QVI24161.1"/>
    <property type="molecule type" value="Genomic_DNA"/>
</dbReference>
<protein>
    <submittedName>
        <fullName evidence="1">Uncharacterized protein</fullName>
    </submittedName>
</protein>
<evidence type="ECO:0000313" key="1">
    <source>
        <dbReference type="EMBL" id="QVI24161.1"/>
    </source>
</evidence>
<name>A0ABX8CW75_9NOCA</name>